<dbReference type="GO" id="GO:0015556">
    <property type="term" value="F:C4-dicarboxylate transmembrane transporter activity"/>
    <property type="evidence" value="ECO:0007669"/>
    <property type="project" value="InterPro"/>
</dbReference>
<dbReference type="GO" id="GO:0005886">
    <property type="term" value="C:plasma membrane"/>
    <property type="evidence" value="ECO:0007669"/>
    <property type="project" value="UniProtKB-SubCell"/>
</dbReference>
<dbReference type="InterPro" id="IPR004668">
    <property type="entry name" value="Anaer_Dcu_memb_transpt"/>
</dbReference>
<keyword evidence="3" id="KW-0813">Transport</keyword>
<dbReference type="Proteomes" id="UP000503640">
    <property type="component" value="Unassembled WGS sequence"/>
</dbReference>
<dbReference type="PANTHER" id="PTHR36106">
    <property type="entry name" value="ANAEROBIC C4-DICARBOXYLATE TRANSPORTER DCUB"/>
    <property type="match status" value="1"/>
</dbReference>
<evidence type="ECO:0000256" key="5">
    <source>
        <dbReference type="ARBA" id="ARBA00022519"/>
    </source>
</evidence>
<dbReference type="EMBL" id="BJTG01000001">
    <property type="protein sequence ID" value="GEJ55269.1"/>
    <property type="molecule type" value="Genomic_DNA"/>
</dbReference>
<dbReference type="RefSeq" id="WP_176062083.1">
    <property type="nucleotide sequence ID" value="NZ_BJTG01000001.1"/>
</dbReference>
<evidence type="ECO:0000256" key="1">
    <source>
        <dbReference type="ARBA" id="ARBA00004429"/>
    </source>
</evidence>
<dbReference type="AlphaFoldDB" id="A0A7I9VG86"/>
<evidence type="ECO:0000256" key="4">
    <source>
        <dbReference type="ARBA" id="ARBA00022475"/>
    </source>
</evidence>
<keyword evidence="8 9" id="KW-0472">Membrane</keyword>
<feature type="transmembrane region" description="Helical" evidence="9">
    <location>
        <begin position="425"/>
        <end position="448"/>
    </location>
</feature>
<evidence type="ECO:0000313" key="11">
    <source>
        <dbReference type="Proteomes" id="UP000503640"/>
    </source>
</evidence>
<feature type="transmembrane region" description="Helical" evidence="9">
    <location>
        <begin position="5"/>
        <end position="21"/>
    </location>
</feature>
<feature type="transmembrane region" description="Helical" evidence="9">
    <location>
        <begin position="277"/>
        <end position="296"/>
    </location>
</feature>
<dbReference type="NCBIfam" id="NF006927">
    <property type="entry name" value="PRK09412.1"/>
    <property type="match status" value="1"/>
</dbReference>
<dbReference type="PIRSF" id="PIRSF004539">
    <property type="entry name" value="C4-dicrbxl_trns"/>
    <property type="match status" value="1"/>
</dbReference>
<evidence type="ECO:0000256" key="6">
    <source>
        <dbReference type="ARBA" id="ARBA00022692"/>
    </source>
</evidence>
<dbReference type="Pfam" id="PF03605">
    <property type="entry name" value="DcuA_DcuB"/>
    <property type="match status" value="1"/>
</dbReference>
<proteinExistence type="inferred from homology"/>
<evidence type="ECO:0000256" key="2">
    <source>
        <dbReference type="ARBA" id="ARBA00006413"/>
    </source>
</evidence>
<gene>
    <name evidence="10" type="primary">dcuB</name>
    <name evidence="10" type="ORF">AMYX_00100</name>
</gene>
<accession>A0A7I9VG86</accession>
<keyword evidence="4" id="KW-1003">Cell membrane</keyword>
<organism evidence="10 11">
    <name type="scientific">Anaeromyxobacter diazotrophicus</name>
    <dbReference type="NCBI Taxonomy" id="2590199"/>
    <lineage>
        <taxon>Bacteria</taxon>
        <taxon>Pseudomonadati</taxon>
        <taxon>Myxococcota</taxon>
        <taxon>Myxococcia</taxon>
        <taxon>Myxococcales</taxon>
        <taxon>Cystobacterineae</taxon>
        <taxon>Anaeromyxobacteraceae</taxon>
        <taxon>Anaeromyxobacter</taxon>
    </lineage>
</organism>
<feature type="transmembrane region" description="Helical" evidence="9">
    <location>
        <begin position="346"/>
        <end position="364"/>
    </location>
</feature>
<keyword evidence="11" id="KW-1185">Reference proteome</keyword>
<keyword evidence="7 9" id="KW-1133">Transmembrane helix</keyword>
<evidence type="ECO:0000256" key="8">
    <source>
        <dbReference type="ARBA" id="ARBA00023136"/>
    </source>
</evidence>
<feature type="transmembrane region" description="Helical" evidence="9">
    <location>
        <begin position="27"/>
        <end position="45"/>
    </location>
</feature>
<dbReference type="NCBIfam" id="TIGR00770">
    <property type="entry name" value="Dcu"/>
    <property type="match status" value="1"/>
</dbReference>
<dbReference type="NCBIfam" id="NF009136">
    <property type="entry name" value="PRK12489.1"/>
    <property type="match status" value="1"/>
</dbReference>
<reference evidence="11" key="1">
    <citation type="journal article" date="2020" name="Appl. Environ. Microbiol.">
        <title>Diazotrophic Anaeromyxobacter Isolates from Soils.</title>
        <authorList>
            <person name="Masuda Y."/>
            <person name="Yamanaka H."/>
            <person name="Xu Z.X."/>
            <person name="Shiratori Y."/>
            <person name="Aono T."/>
            <person name="Amachi S."/>
            <person name="Senoo K."/>
            <person name="Itoh H."/>
        </authorList>
    </citation>
    <scope>NUCLEOTIDE SEQUENCE [LARGE SCALE GENOMIC DNA]</scope>
    <source>
        <strain evidence="11">R267</strain>
    </source>
</reference>
<evidence type="ECO:0000313" key="10">
    <source>
        <dbReference type="EMBL" id="GEJ55269.1"/>
    </source>
</evidence>
<feature type="transmembrane region" description="Helical" evidence="9">
    <location>
        <begin position="94"/>
        <end position="119"/>
    </location>
</feature>
<feature type="transmembrane region" description="Helical" evidence="9">
    <location>
        <begin position="52"/>
        <end position="74"/>
    </location>
</feature>
<name>A0A7I9VG86_9BACT</name>
<comment type="caution">
    <text evidence="10">The sequence shown here is derived from an EMBL/GenBank/DDBJ whole genome shotgun (WGS) entry which is preliminary data.</text>
</comment>
<feature type="transmembrane region" description="Helical" evidence="9">
    <location>
        <begin position="308"/>
        <end position="326"/>
    </location>
</feature>
<comment type="subcellular location">
    <subcellularLocation>
        <location evidence="1">Cell inner membrane</location>
        <topology evidence="1">Multi-pass membrane protein</topology>
    </subcellularLocation>
</comment>
<keyword evidence="5" id="KW-0997">Cell inner membrane</keyword>
<protein>
    <submittedName>
        <fullName evidence="10">Anaerobic C4-dicarboxylate transporter</fullName>
    </submittedName>
</protein>
<comment type="similarity">
    <text evidence="2">Belongs to the DcuA/DcuB transporter (TC 2.A.13.1) family.</text>
</comment>
<feature type="transmembrane region" description="Helical" evidence="9">
    <location>
        <begin position="236"/>
        <end position="257"/>
    </location>
</feature>
<evidence type="ECO:0000256" key="9">
    <source>
        <dbReference type="SAM" id="Phobius"/>
    </source>
</evidence>
<evidence type="ECO:0000256" key="7">
    <source>
        <dbReference type="ARBA" id="ARBA00022989"/>
    </source>
</evidence>
<feature type="transmembrane region" description="Helical" evidence="9">
    <location>
        <begin position="140"/>
        <end position="162"/>
    </location>
</feature>
<feature type="transmembrane region" description="Helical" evidence="9">
    <location>
        <begin position="371"/>
        <end position="390"/>
    </location>
</feature>
<keyword evidence="6 9" id="KW-0812">Transmembrane</keyword>
<dbReference type="PANTHER" id="PTHR36106:SF3">
    <property type="entry name" value="ANAEROBIC C4-DICARBOXYLATE TRANSPORTER DCUB"/>
    <property type="match status" value="1"/>
</dbReference>
<sequence>MSQAMFWIQFALVLGAILLGIRRGGVALGLIGGLGVAVLVFGFRVPPSEPPIAVMLIILAVVTASATLQVAGGLDYLVQLTERLLRAHPKRVTLLAPFCTFFLTVCVGTGHAVYALLPVIADVALKTRIRPERPMAISSVAAQMGITASPVAAAVTTFLGYAARMGTPVTIYDIVKITLPAGLVGVLAGALWSLNRGRDLDQDPEFQRRLEDPAFRAQLDVSVTTLDKQLPRTAKLSVALFFGGVLFIVLLALRDTFANAGYHLPQLLPLADGKPVPMTTVVQMVMLGFGAFILFATNVKAADISKSSVFTAGMIAVVSIFGIAWMSDTFVTSNKAFLIAKIKTMVQLAPWTFAIAMFCVSAFVKSQAATLTVMIPFGIALGLPATLMLGLMPASYAYFFFCFYPSDLAAINMDRTGTTHIGKYLLNHSFMIPGLIGVSVSTAVAYLLSRVAF</sequence>
<evidence type="ECO:0000256" key="3">
    <source>
        <dbReference type="ARBA" id="ARBA00022448"/>
    </source>
</evidence>